<dbReference type="SUPFAM" id="SSF50037">
    <property type="entry name" value="C-terminal domain of transcriptional repressors"/>
    <property type="match status" value="1"/>
</dbReference>
<sequence length="132" mass="13856">MAQTLDQGAIGRSYTVLSFEGLPEATARRLESIGMTPGVVIDVLNNKSHGTVIVRLRETRWAMGRTLSSGIQVEPAEPKPLPPERNRFVPVAASSAVGAPGVWPGSHTRTAGAGQRPSGTAEDPDASQGEGR</sequence>
<dbReference type="InterPro" id="IPR038157">
    <property type="entry name" value="FeoA_core_dom"/>
</dbReference>
<keyword evidence="1" id="KW-0408">Iron</keyword>
<dbReference type="Proteomes" id="UP001431693">
    <property type="component" value="Unassembled WGS sequence"/>
</dbReference>
<dbReference type="RefSeq" id="WP_283712447.1">
    <property type="nucleotide sequence ID" value="NZ_JASJEW010000001.1"/>
</dbReference>
<evidence type="ECO:0000313" key="4">
    <source>
        <dbReference type="EMBL" id="MDJ1128807.1"/>
    </source>
</evidence>
<dbReference type="EMBL" id="JASJEX010000001">
    <property type="protein sequence ID" value="MDJ1128807.1"/>
    <property type="molecule type" value="Genomic_DNA"/>
</dbReference>
<dbReference type="InterPro" id="IPR008988">
    <property type="entry name" value="Transcriptional_repressor_C"/>
</dbReference>
<keyword evidence="5" id="KW-1185">Reference proteome</keyword>
<evidence type="ECO:0000256" key="1">
    <source>
        <dbReference type="ARBA" id="ARBA00023004"/>
    </source>
</evidence>
<feature type="region of interest" description="Disordered" evidence="2">
    <location>
        <begin position="97"/>
        <end position="132"/>
    </location>
</feature>
<proteinExistence type="predicted"/>
<protein>
    <submittedName>
        <fullName evidence="4">FeoA family protein</fullName>
    </submittedName>
</protein>
<comment type="caution">
    <text evidence="4">The sequence shown here is derived from an EMBL/GenBank/DDBJ whole genome shotgun (WGS) entry which is preliminary data.</text>
</comment>
<name>A0ABT6ZIC1_9ACTN</name>
<dbReference type="Pfam" id="PF04023">
    <property type="entry name" value="FeoA"/>
    <property type="match status" value="1"/>
</dbReference>
<dbReference type="SMART" id="SM00899">
    <property type="entry name" value="FeoA"/>
    <property type="match status" value="1"/>
</dbReference>
<evidence type="ECO:0000313" key="5">
    <source>
        <dbReference type="Proteomes" id="UP001431693"/>
    </source>
</evidence>
<feature type="domain" description="Ferrous iron transporter FeoA-like" evidence="3">
    <location>
        <begin position="3"/>
        <end position="75"/>
    </location>
</feature>
<evidence type="ECO:0000259" key="3">
    <source>
        <dbReference type="SMART" id="SM00899"/>
    </source>
</evidence>
<evidence type="ECO:0000256" key="2">
    <source>
        <dbReference type="SAM" id="MobiDB-lite"/>
    </source>
</evidence>
<accession>A0ABT6ZIC1</accession>
<organism evidence="4 5">
    <name type="scientific">Kribbibacterium absianum</name>
    <dbReference type="NCBI Taxonomy" id="3044210"/>
    <lineage>
        <taxon>Bacteria</taxon>
        <taxon>Bacillati</taxon>
        <taxon>Actinomycetota</taxon>
        <taxon>Coriobacteriia</taxon>
        <taxon>Coriobacteriales</taxon>
        <taxon>Kribbibacteriaceae</taxon>
        <taxon>Kribbibacterium</taxon>
    </lineage>
</organism>
<reference evidence="4" key="1">
    <citation type="submission" date="2023-05" db="EMBL/GenBank/DDBJ databases">
        <title>[olsenella] sp. nov., isolated from a pig farm feces dump.</title>
        <authorList>
            <person name="Chang Y.-H."/>
        </authorList>
    </citation>
    <scope>NUCLEOTIDE SEQUENCE</scope>
    <source>
        <strain evidence="4">YH-ols2217</strain>
    </source>
</reference>
<dbReference type="InterPro" id="IPR007167">
    <property type="entry name" value="Fe-transptr_FeoA-like"/>
</dbReference>
<gene>
    <name evidence="4" type="ORF">QJ043_01720</name>
</gene>
<dbReference type="Gene3D" id="2.30.30.90">
    <property type="match status" value="1"/>
</dbReference>